<name>A0A9X2YBT4_9MYCO</name>
<feature type="signal peptide" evidence="1">
    <location>
        <begin position="1"/>
        <end position="25"/>
    </location>
</feature>
<proteinExistence type="predicted"/>
<reference evidence="2" key="1">
    <citation type="submission" date="2020-07" db="EMBL/GenBank/DDBJ databases">
        <authorList>
            <person name="Pettersson B.M.F."/>
            <person name="Behra P.R.K."/>
            <person name="Ramesh M."/>
            <person name="Das S."/>
            <person name="Dasgupta S."/>
            <person name="Kirsebom L.A."/>
        </authorList>
    </citation>
    <scope>NUCLEOTIDE SEQUENCE</scope>
    <source>
        <strain evidence="2">DSM 44615</strain>
    </source>
</reference>
<evidence type="ECO:0008006" key="4">
    <source>
        <dbReference type="Google" id="ProtNLM"/>
    </source>
</evidence>
<reference evidence="2" key="2">
    <citation type="journal article" date="2022" name="BMC Genomics">
        <title>Comparative genome analysis of mycobacteria focusing on tRNA and non-coding RNA.</title>
        <authorList>
            <person name="Behra P.R.K."/>
            <person name="Pettersson B.M.F."/>
            <person name="Ramesh M."/>
            <person name="Das S."/>
            <person name="Dasgupta S."/>
            <person name="Kirsebom L.A."/>
        </authorList>
    </citation>
    <scope>NUCLEOTIDE SEQUENCE</scope>
    <source>
        <strain evidence="2">DSM 44615</strain>
    </source>
</reference>
<evidence type="ECO:0000313" key="3">
    <source>
        <dbReference type="Proteomes" id="UP001140293"/>
    </source>
</evidence>
<protein>
    <recommendedName>
        <fullName evidence="4">Secreted protein</fullName>
    </recommendedName>
</protein>
<comment type="caution">
    <text evidence="2">The sequence shown here is derived from an EMBL/GenBank/DDBJ whole genome shotgun (WGS) entry which is preliminary data.</text>
</comment>
<gene>
    <name evidence="2" type="ORF">H7I41_17420</name>
</gene>
<dbReference type="Proteomes" id="UP001140293">
    <property type="component" value="Unassembled WGS sequence"/>
</dbReference>
<feature type="chain" id="PRO_5040815972" description="Secreted protein" evidence="1">
    <location>
        <begin position="26"/>
        <end position="159"/>
    </location>
</feature>
<dbReference type="EMBL" id="JACKSJ010000145">
    <property type="protein sequence ID" value="MCV7171698.1"/>
    <property type="molecule type" value="Genomic_DNA"/>
</dbReference>
<evidence type="ECO:0000313" key="2">
    <source>
        <dbReference type="EMBL" id="MCV7171698.1"/>
    </source>
</evidence>
<accession>A0A9X2YBT4</accession>
<sequence length="159" mass="16505">MGSRYLSASALIAVAGVWGAPVAVAQPPPGVPPPGVAAVDAYPLAEGRYTTTDDYGWVYFKTPDGRSCGVGPNGGPVGCDAVALDAPAGLNQTVVNPWGPGQHRRSTATTFTRDVDVLPEGHRLENMGASCAMGFQGAVTCQTYGQRGFVLSALYTVFW</sequence>
<dbReference type="AlphaFoldDB" id="A0A9X2YBT4"/>
<dbReference type="RefSeq" id="WP_264013873.1">
    <property type="nucleotide sequence ID" value="NZ_JACKSJ010000145.1"/>
</dbReference>
<evidence type="ECO:0000256" key="1">
    <source>
        <dbReference type="SAM" id="SignalP"/>
    </source>
</evidence>
<keyword evidence="1" id="KW-0732">Signal</keyword>
<keyword evidence="3" id="KW-1185">Reference proteome</keyword>
<organism evidence="2 3">
    <name type="scientific">[Mycobacterium] manitobense</name>
    <dbReference type="NCBI Taxonomy" id="190147"/>
    <lineage>
        <taxon>Bacteria</taxon>
        <taxon>Bacillati</taxon>
        <taxon>Actinomycetota</taxon>
        <taxon>Actinomycetes</taxon>
        <taxon>Mycobacteriales</taxon>
        <taxon>Mycobacteriaceae</taxon>
        <taxon>Mycolicibacterium</taxon>
    </lineage>
</organism>